<accession>A0ABU9EAN1</accession>
<dbReference type="Pfam" id="PF07693">
    <property type="entry name" value="KAP_NTPase"/>
    <property type="match status" value="1"/>
</dbReference>
<evidence type="ECO:0000313" key="4">
    <source>
        <dbReference type="Proteomes" id="UP001484239"/>
    </source>
</evidence>
<gene>
    <name evidence="3" type="ORF">WI372_09145</name>
</gene>
<organism evidence="3 4">
    <name type="scientific">Gaopeijia maritima</name>
    <dbReference type="NCBI Taxonomy" id="3119007"/>
    <lineage>
        <taxon>Bacteria</taxon>
        <taxon>Pseudomonadati</taxon>
        <taxon>Gemmatimonadota</taxon>
        <taxon>Longimicrobiia</taxon>
        <taxon>Gaopeijiales</taxon>
        <taxon>Gaopeijiaceae</taxon>
        <taxon>Gaopeijia</taxon>
    </lineage>
</organism>
<proteinExistence type="predicted"/>
<evidence type="ECO:0000313" key="3">
    <source>
        <dbReference type="EMBL" id="MEK9501142.1"/>
    </source>
</evidence>
<dbReference type="EMBL" id="JBBHLI010000004">
    <property type="protein sequence ID" value="MEK9501142.1"/>
    <property type="molecule type" value="Genomic_DNA"/>
</dbReference>
<dbReference type="SUPFAM" id="SSF52540">
    <property type="entry name" value="P-loop containing nucleoside triphosphate hydrolases"/>
    <property type="match status" value="1"/>
</dbReference>
<evidence type="ECO:0000259" key="2">
    <source>
        <dbReference type="Pfam" id="PF07693"/>
    </source>
</evidence>
<feature type="coiled-coil region" evidence="1">
    <location>
        <begin position="386"/>
        <end position="413"/>
    </location>
</feature>
<evidence type="ECO:0000256" key="1">
    <source>
        <dbReference type="SAM" id="Coils"/>
    </source>
</evidence>
<dbReference type="Gene3D" id="3.40.50.300">
    <property type="entry name" value="P-loop containing nucleotide triphosphate hydrolases"/>
    <property type="match status" value="1"/>
</dbReference>
<dbReference type="RefSeq" id="WP_405277223.1">
    <property type="nucleotide sequence ID" value="NZ_CP144380.1"/>
</dbReference>
<feature type="domain" description="KAP NTPase" evidence="2">
    <location>
        <begin position="26"/>
        <end position="318"/>
    </location>
</feature>
<keyword evidence="4" id="KW-1185">Reference proteome</keyword>
<keyword evidence="1" id="KW-0175">Coiled coil</keyword>
<dbReference type="InterPro" id="IPR027417">
    <property type="entry name" value="P-loop_NTPase"/>
</dbReference>
<dbReference type="Proteomes" id="UP001484239">
    <property type="component" value="Unassembled WGS sequence"/>
</dbReference>
<comment type="caution">
    <text evidence="3">The sequence shown here is derived from an EMBL/GenBank/DDBJ whole genome shotgun (WGS) entry which is preliminary data.</text>
</comment>
<name>A0ABU9EAN1_9BACT</name>
<reference evidence="3 4" key="1">
    <citation type="submission" date="2024-02" db="EMBL/GenBank/DDBJ databases">
        <title>A novel Gemmatimonadota bacterium.</title>
        <authorList>
            <person name="Du Z.-J."/>
            <person name="Ye Y.-Q."/>
        </authorList>
    </citation>
    <scope>NUCLEOTIDE SEQUENCE [LARGE SCALE GENOMIC DNA]</scope>
    <source>
        <strain evidence="3 4">DH-20</strain>
    </source>
</reference>
<sequence>MLRRSPPLNPTVDEPFRGDALDRKGAVENLVAMLESVQGPAVIAVDAPWGFGKTTFLRMAQASIESADGRSVYFNAWEADIASEPLLSFAAAVDRALPSAGKEGDNVSLVGAIARISGRAALRALEFASSGVFKEADWDNPDGVPLLGSVDAIAAERLSINEYERGALAEAKALLARRVKAHSAGGITIFVDELDRCKPDYAVQLLECLKHLFDVPGVVFVLGVNQAELAHSVGAVYGSGFGGRRYLGRFIDMTYRLPEPDLAVFVDARIRDAGWDAASRWPPDPAAQNPAVGLASIARGFRFSLRDVEQFLSELDVLLAVAPPPVSRSLAPAVSFLVALRRHDPDDFEDFLYSESGRVSDMVLRLGSSFSESDFGRLVSAGLLLIREDRTEANQLRERVRSMRDSYNQLQVANQPGSFGDAKRLSEWFEGPEAKLADILHQLTNRLGSRNRESKRVVTGLLDFTSNLTFPASEPADEDDAF</sequence>
<dbReference type="InterPro" id="IPR011646">
    <property type="entry name" value="KAP_P-loop"/>
</dbReference>
<protein>
    <submittedName>
        <fullName evidence="3">P-loop NTPase fold protein</fullName>
    </submittedName>
</protein>